<feature type="compositionally biased region" description="Basic and acidic residues" evidence="1">
    <location>
        <begin position="914"/>
        <end position="925"/>
    </location>
</feature>
<evidence type="ECO:0000256" key="1">
    <source>
        <dbReference type="SAM" id="MobiDB-lite"/>
    </source>
</evidence>
<dbReference type="OrthoDB" id="2963168at2759"/>
<sequence length="1933" mass="215995">MFTTLRLYYYKSLSFRDRRINDVCKAKSKVKEAFGEHLSSALRTWSESPSIFEQSPLDAIADQRLFEIERNFLKVNGCEYPPIRPAKPPRGYVRVEYYSDMDCLYRGKWDCWVDIKLLATGELDTRYAKEAFHLDPNHFAMIDPVRWKKYPLNDDGRMSPVMLYNVTCGYNIPLRFIEIDLPRITKMKRAIRAQVLTIFCMLKAVYDLLHLRAYNEYEFNVPLPEMFLVLYNLVRSLHPGTRRYCVEPDLDIVPTPVDEFSVDMPWVHGDIERSKIKSLLTGPTRTQLWFPAHELISGASKIPTIIYYDRTGKARAVGAEASKEGIFEIAEDQGWVKAQWFKLHLRPKSYNTQQITSEIPPLPPGKTVVAVISDFFKYMLHCAEAYVKDTHANGPEFWKSMEGEIDYVLSHPNGWEGAQQDQMRKAAIMAGLIPDNPAGHARISFVTEGEASLHFSIQNGLPTGAMTTGDGVVMVDAGGGTVDISAYGRTSAGSDRDTVFEEIAPPQCHFHGSIFVTIHAGVFVRSFLRESSFQEDIEHILSCFDKTTKPRFRNKDEPQYIKFGSTRDNDPACNIRFGQLKLDGSDVARFFEPSVKCVVNGVLEQRRQAHRPISHVVLVGGFAASDWLFAKVQEALRPYSLNVVRPENHVNKAVSDGAISFYLDHFVNTRVSKMTYGNFCHIPFLENDPEHRTRFQNAFLSFGGQRRIKDSFDIILAKNVQVSETKEFKRPYFRELERKSDFKKALFEVWAYRGLIPQPRWRDLDTQNYTQICTIEIDLSKLALQQKKNGPKVFYRLDYEIVLLFGLTEFKAQIAYKDNGVEKREKENLKGELSKMRESMDLEMKAIRDELNVKRKERSDARNALEQAQKELSDGNDALHKSREEVQNLAAENRKLSGEMSGLKDTLSLSRKESESIARRVKEEQQVQSPVLSSSPSTSLLNLQSVILSGGEIHNSRVEDRISADEAMELVQRLNLQIVETASALVGNLASAGSENPVDAAATLTSTFSLNSIQTREAEWLLGGEELTSLIGFVTTSESSATGSTKDSTRTPCLRTLLRIGFTTWSAYHVHSWELGWNGSSAAGHTEGPRSSLPTSSDDSSPFGVIYKKLKLGEDPAVTTKCRSVTRSQIKFSYSAWTQALISSLFSILSFLGLTYTRPTALAQELQPLLTAIRSVREGLGESVVSKELEVLTVTPGASILEPGQVPKIKGVTRFPAHEQVSGAPKVPTVIYYDNAGLVCAVGAETMTEGVWETAEREQWVKAEWWVHHSLQPCSLHAYRFDIDCVTIRFMLHIRPKPGSSLATNDTQKIPPLPAGKTVVQVLADFLQYLRKCAEAYVKDTHSNGRYLWESLASEIDYVISHPNGWEGHQQSQILDAAVIAGLIPDTTCGHRVSFVAEGKATLHFAMDNALPTGAMQTGDGAIVVDAGEGNVDISAYSIKTLDPDTDIEEIAVPQSHLQGSYSVSIRARLFLDGYLKNSRYHSDLDSIVESFDKKNKIRFNSDKEAQSIKFGSTRDNDAACNIRFGKLKLAGTDVATFFEPSVTCIVDSVQAQIKNGHNPIKCVVLVGGFSASDWLFVKVNEALNRKGIVVFRPGGHLDKYKSDGAISFYLSNLVRIRIATAECGSSTNGELQAREKENWEREISRMRESMDLEMEAVRDELDVERKECSDAKNALEQAKKELVDVNDALQRSREEAQNLAVEKKKLSNEMSRLKESLALSRKESRSTAKRSREEQQVQSPVPSLLNLQSIILSGGTIHNSGVGDRVSIDEAMDLVRNVNLQIVKTASALVGNLISSRMGYPTDPLAPPTSTRSLNSTQVQEAEWLLGREELTSLLDFVPAPKSSAAGLTKDGNQRLKTLLQIGLTTWSAYHVHSWELGWNGSSAAVNTKGPSLPPPPPSLPTSSDGSNVFAVIYRKLKLGAIQFRRGSGCHD</sequence>
<dbReference type="PANTHER" id="PTHR14187">
    <property type="entry name" value="ALPHA KINASE/ELONGATION FACTOR 2 KINASE"/>
    <property type="match status" value="1"/>
</dbReference>
<dbReference type="Gene3D" id="3.30.420.40">
    <property type="match status" value="2"/>
</dbReference>
<dbReference type="SUPFAM" id="SSF53067">
    <property type="entry name" value="Actin-like ATPase domain"/>
    <property type="match status" value="4"/>
</dbReference>
<gene>
    <name evidence="2" type="ORF">EST38_g176</name>
</gene>
<reference evidence="2 3" key="1">
    <citation type="submission" date="2019-01" db="EMBL/GenBank/DDBJ databases">
        <title>Draft genome sequence of Psathyrella aberdarensis IHI B618.</title>
        <authorList>
            <person name="Buettner E."/>
            <person name="Kellner H."/>
        </authorList>
    </citation>
    <scope>NUCLEOTIDE SEQUENCE [LARGE SCALE GENOMIC DNA]</scope>
    <source>
        <strain evidence="2 3">IHI B618</strain>
    </source>
</reference>
<dbReference type="EMBL" id="SDEE01000002">
    <property type="protein sequence ID" value="RXW25728.1"/>
    <property type="molecule type" value="Genomic_DNA"/>
</dbReference>
<organism evidence="2 3">
    <name type="scientific">Candolleomyces aberdarensis</name>
    <dbReference type="NCBI Taxonomy" id="2316362"/>
    <lineage>
        <taxon>Eukaryota</taxon>
        <taxon>Fungi</taxon>
        <taxon>Dikarya</taxon>
        <taxon>Basidiomycota</taxon>
        <taxon>Agaricomycotina</taxon>
        <taxon>Agaricomycetes</taxon>
        <taxon>Agaricomycetidae</taxon>
        <taxon>Agaricales</taxon>
        <taxon>Agaricineae</taxon>
        <taxon>Psathyrellaceae</taxon>
        <taxon>Candolleomyces</taxon>
    </lineage>
</organism>
<comment type="caution">
    <text evidence="2">The sequence shown here is derived from an EMBL/GenBank/DDBJ whole genome shotgun (WGS) entry which is preliminary data.</text>
</comment>
<accession>A0A4V1Q5I7</accession>
<feature type="region of interest" description="Disordered" evidence="1">
    <location>
        <begin position="855"/>
        <end position="880"/>
    </location>
</feature>
<keyword evidence="3" id="KW-1185">Reference proteome</keyword>
<feature type="region of interest" description="Disordered" evidence="1">
    <location>
        <begin position="1713"/>
        <end position="1740"/>
    </location>
</feature>
<proteinExistence type="predicted"/>
<dbReference type="CDD" id="cd10170">
    <property type="entry name" value="ASKHA_NBD_HSP70"/>
    <property type="match status" value="2"/>
</dbReference>
<evidence type="ECO:0000313" key="3">
    <source>
        <dbReference type="Proteomes" id="UP000290288"/>
    </source>
</evidence>
<feature type="region of interest" description="Disordered" evidence="1">
    <location>
        <begin position="914"/>
        <end position="934"/>
    </location>
</feature>
<feature type="compositionally biased region" description="Basic and acidic residues" evidence="1">
    <location>
        <begin position="1713"/>
        <end position="1736"/>
    </location>
</feature>
<evidence type="ECO:0000313" key="2">
    <source>
        <dbReference type="EMBL" id="RXW25728.1"/>
    </source>
</evidence>
<name>A0A4V1Q5I7_9AGAR</name>
<evidence type="ECO:0008006" key="4">
    <source>
        <dbReference type="Google" id="ProtNLM"/>
    </source>
</evidence>
<protein>
    <recommendedName>
        <fullName evidence="4">Actin-like ATPase domain-containing protein</fullName>
    </recommendedName>
</protein>
<dbReference type="PANTHER" id="PTHR14187:SF5">
    <property type="entry name" value="HEAT SHOCK 70 KDA PROTEIN 12A"/>
    <property type="match status" value="1"/>
</dbReference>
<dbReference type="Proteomes" id="UP000290288">
    <property type="component" value="Unassembled WGS sequence"/>
</dbReference>
<dbReference type="STRING" id="2316362.A0A4V1Q5I7"/>
<dbReference type="InterPro" id="IPR043129">
    <property type="entry name" value="ATPase_NBD"/>
</dbReference>